<name>A0AAE9ZWJ9_9BACT</name>
<dbReference type="PROSITE" id="PS51257">
    <property type="entry name" value="PROKAR_LIPOPROTEIN"/>
    <property type="match status" value="1"/>
</dbReference>
<dbReference type="AlphaFoldDB" id="A0AAE9ZWJ9"/>
<sequence length="296" mass="33663">MKNVIYFAFAAALFGCREVKYSNNFPAGSNDSLEEVLIDAAAANDVDLVKKTLSIEKFVMSQELGGRALWAAYLNDSKESFTDLLGYHADPNYKNGWRALLVDSILNDRDFYFESLISEADNLDLNLKVDGRPVVFYSLLDTRLKYLKELLDSGVNVNTTSDAGVTPLFRAATVNQFEVVYYLLKRDADPFWRDSSGRDIASRIYNYSFELDPRRTELLERINSLLREKHNIDLDGGVISDSVVRNFDEATGKIPPMWLKNSGGSSPAKLNPLWISQFPDEYQKWYNSPANFKRKE</sequence>
<evidence type="ECO:0000313" key="2">
    <source>
        <dbReference type="EMBL" id="WED64409.1"/>
    </source>
</evidence>
<dbReference type="PROSITE" id="PS50088">
    <property type="entry name" value="ANK_REPEAT"/>
    <property type="match status" value="1"/>
</dbReference>
<accession>A0AAE9ZWJ9</accession>
<dbReference type="Gene3D" id="1.25.40.20">
    <property type="entry name" value="Ankyrin repeat-containing domain"/>
    <property type="match status" value="1"/>
</dbReference>
<dbReference type="SMART" id="SM00248">
    <property type="entry name" value="ANK"/>
    <property type="match status" value="2"/>
</dbReference>
<organism evidence="2 3">
    <name type="scientific">Synoicihabitans lomoniglobus</name>
    <dbReference type="NCBI Taxonomy" id="2909285"/>
    <lineage>
        <taxon>Bacteria</taxon>
        <taxon>Pseudomonadati</taxon>
        <taxon>Verrucomicrobiota</taxon>
        <taxon>Opitutia</taxon>
        <taxon>Opitutales</taxon>
        <taxon>Opitutaceae</taxon>
        <taxon>Synoicihabitans</taxon>
    </lineage>
</organism>
<gene>
    <name evidence="2" type="ORF">PXH66_18885</name>
</gene>
<keyword evidence="3" id="KW-1185">Reference proteome</keyword>
<feature type="repeat" description="ANK" evidence="1">
    <location>
        <begin position="163"/>
        <end position="195"/>
    </location>
</feature>
<dbReference type="RefSeq" id="WP_330928995.1">
    <property type="nucleotide sequence ID" value="NZ_CP119075.1"/>
</dbReference>
<dbReference type="Pfam" id="PF12796">
    <property type="entry name" value="Ank_2"/>
    <property type="match status" value="1"/>
</dbReference>
<keyword evidence="1" id="KW-0040">ANK repeat</keyword>
<evidence type="ECO:0000256" key="1">
    <source>
        <dbReference type="PROSITE-ProRule" id="PRU00023"/>
    </source>
</evidence>
<dbReference type="InterPro" id="IPR036770">
    <property type="entry name" value="Ankyrin_rpt-contain_sf"/>
</dbReference>
<dbReference type="KEGG" id="slom:PXH66_18885"/>
<proteinExistence type="predicted"/>
<dbReference type="PROSITE" id="PS50297">
    <property type="entry name" value="ANK_REP_REGION"/>
    <property type="match status" value="1"/>
</dbReference>
<dbReference type="EMBL" id="CP119075">
    <property type="protein sequence ID" value="WED64409.1"/>
    <property type="molecule type" value="Genomic_DNA"/>
</dbReference>
<protein>
    <submittedName>
        <fullName evidence="2">Ankyrin repeat domain-containing protein</fullName>
    </submittedName>
</protein>
<evidence type="ECO:0000313" key="3">
    <source>
        <dbReference type="Proteomes" id="UP001218638"/>
    </source>
</evidence>
<dbReference type="SUPFAM" id="SSF48403">
    <property type="entry name" value="Ankyrin repeat"/>
    <property type="match status" value="1"/>
</dbReference>
<dbReference type="Proteomes" id="UP001218638">
    <property type="component" value="Chromosome"/>
</dbReference>
<dbReference type="InterPro" id="IPR002110">
    <property type="entry name" value="Ankyrin_rpt"/>
</dbReference>
<reference evidence="2" key="1">
    <citation type="submission" date="2023-03" db="EMBL/GenBank/DDBJ databases">
        <title>Lomoglobus Profundus gen. nov., sp. nov., a novel member of the phylum Verrucomicrobia, isolated from deep-marine sediment of South China Sea.</title>
        <authorList>
            <person name="Ahmad T."/>
            <person name="Ishaq S.E."/>
            <person name="Wang F."/>
        </authorList>
    </citation>
    <scope>NUCLEOTIDE SEQUENCE</scope>
    <source>
        <strain evidence="2">LMO-M01</strain>
    </source>
</reference>